<evidence type="ECO:0000313" key="4">
    <source>
        <dbReference type="Proteomes" id="UP001218218"/>
    </source>
</evidence>
<reference evidence="3" key="1">
    <citation type="submission" date="2023-03" db="EMBL/GenBank/DDBJ databases">
        <title>Massive genome expansion in bonnet fungi (Mycena s.s.) driven by repeated elements and novel gene families across ecological guilds.</title>
        <authorList>
            <consortium name="Lawrence Berkeley National Laboratory"/>
            <person name="Harder C.B."/>
            <person name="Miyauchi S."/>
            <person name="Viragh M."/>
            <person name="Kuo A."/>
            <person name="Thoen E."/>
            <person name="Andreopoulos B."/>
            <person name="Lu D."/>
            <person name="Skrede I."/>
            <person name="Drula E."/>
            <person name="Henrissat B."/>
            <person name="Morin E."/>
            <person name="Kohler A."/>
            <person name="Barry K."/>
            <person name="LaButti K."/>
            <person name="Morin E."/>
            <person name="Salamov A."/>
            <person name="Lipzen A."/>
            <person name="Mereny Z."/>
            <person name="Hegedus B."/>
            <person name="Baldrian P."/>
            <person name="Stursova M."/>
            <person name="Weitz H."/>
            <person name="Taylor A."/>
            <person name="Grigoriev I.V."/>
            <person name="Nagy L.G."/>
            <person name="Martin F."/>
            <person name="Kauserud H."/>
        </authorList>
    </citation>
    <scope>NUCLEOTIDE SEQUENCE</scope>
    <source>
        <strain evidence="3">CBHHK002</strain>
    </source>
</reference>
<name>A0AAD7F4H2_9AGAR</name>
<keyword evidence="4" id="KW-1185">Reference proteome</keyword>
<dbReference type="GO" id="GO:0007166">
    <property type="term" value="P:cell surface receptor signaling pathway"/>
    <property type="evidence" value="ECO:0007669"/>
    <property type="project" value="InterPro"/>
</dbReference>
<dbReference type="EMBL" id="JARIHO010000003">
    <property type="protein sequence ID" value="KAJ7364554.1"/>
    <property type="molecule type" value="Genomic_DNA"/>
</dbReference>
<accession>A0AAD7F4H2</accession>
<feature type="region of interest" description="Disordered" evidence="2">
    <location>
        <begin position="212"/>
        <end position="233"/>
    </location>
</feature>
<comment type="caution">
    <text evidence="3">The sequence shown here is derived from an EMBL/GenBank/DDBJ whole genome shotgun (WGS) entry which is preliminary data.</text>
</comment>
<dbReference type="Proteomes" id="UP001218218">
    <property type="component" value="Unassembled WGS sequence"/>
</dbReference>
<gene>
    <name evidence="3" type="ORF">DFH08DRAFT_839528</name>
</gene>
<sequence>MPWTLCALFQFPPRLSLRRRRTNPVTKERDSSGQESDLLHSAQLTEKTLHEDTYIPETPHTGRNVLKFALSTLSSVSSNIPFGSVLSSVIDPLMDIINRIEQTSINTHGLVELAARIELLSPLVSEMARDRAQQGRVIVEALQRELQNITKELDHAHSQGKLEEFFNGTDNASTLANHNKHLAQMIADATLATVHEVLQSLQGLQSRLEAKSETAEDGGTELFGGTGGKGGEGGHIGGEGGLGEAAQLAMENADRFRRIHGGTGGEGGPGDVVGGRGGTGQGPRFSHQLITIDGKGLPPLSVAEFCQEYKLSDKIHKLLDDQGFETVGAFPKLTDTDLKDAGFKIGHIAELRRALDNFAEDGGAK</sequence>
<dbReference type="AlphaFoldDB" id="A0AAD7F4H2"/>
<keyword evidence="1" id="KW-0175">Coiled coil</keyword>
<dbReference type="Gene3D" id="1.20.930.20">
    <property type="entry name" value="Adaptor protein Cbl, N-terminal domain"/>
    <property type="match status" value="1"/>
</dbReference>
<feature type="coiled-coil region" evidence="1">
    <location>
        <begin position="132"/>
        <end position="159"/>
    </location>
</feature>
<protein>
    <recommendedName>
        <fullName evidence="5">SAM domain-containing protein</fullName>
    </recommendedName>
</protein>
<evidence type="ECO:0000313" key="3">
    <source>
        <dbReference type="EMBL" id="KAJ7364554.1"/>
    </source>
</evidence>
<proteinExistence type="predicted"/>
<evidence type="ECO:0000256" key="2">
    <source>
        <dbReference type="SAM" id="MobiDB-lite"/>
    </source>
</evidence>
<evidence type="ECO:0000256" key="1">
    <source>
        <dbReference type="SAM" id="Coils"/>
    </source>
</evidence>
<organism evidence="3 4">
    <name type="scientific">Mycena albidolilacea</name>
    <dbReference type="NCBI Taxonomy" id="1033008"/>
    <lineage>
        <taxon>Eukaryota</taxon>
        <taxon>Fungi</taxon>
        <taxon>Dikarya</taxon>
        <taxon>Basidiomycota</taxon>
        <taxon>Agaricomycotina</taxon>
        <taxon>Agaricomycetes</taxon>
        <taxon>Agaricomycetidae</taxon>
        <taxon>Agaricales</taxon>
        <taxon>Marasmiineae</taxon>
        <taxon>Mycenaceae</taxon>
        <taxon>Mycena</taxon>
    </lineage>
</organism>
<feature type="region of interest" description="Disordered" evidence="2">
    <location>
        <begin position="20"/>
        <end position="39"/>
    </location>
</feature>
<dbReference type="InterPro" id="IPR036537">
    <property type="entry name" value="Adaptor_Cbl_N_dom_sf"/>
</dbReference>
<feature type="compositionally biased region" description="Gly residues" evidence="2">
    <location>
        <begin position="221"/>
        <end position="233"/>
    </location>
</feature>
<evidence type="ECO:0008006" key="5">
    <source>
        <dbReference type="Google" id="ProtNLM"/>
    </source>
</evidence>